<proteinExistence type="predicted"/>
<dbReference type="AlphaFoldDB" id="A0AAN9J8P7"/>
<evidence type="ECO:0000313" key="1">
    <source>
        <dbReference type="EMBL" id="KAK7293581.1"/>
    </source>
</evidence>
<reference evidence="1 2" key="1">
    <citation type="submission" date="2024-01" db="EMBL/GenBank/DDBJ databases">
        <title>The genomes of 5 underutilized Papilionoideae crops provide insights into root nodulation and disease resistance.</title>
        <authorList>
            <person name="Yuan L."/>
        </authorList>
    </citation>
    <scope>NUCLEOTIDE SEQUENCE [LARGE SCALE GENOMIC DNA]</scope>
    <source>
        <strain evidence="1">LY-2023</strain>
        <tissue evidence="1">Leaf</tissue>
    </source>
</reference>
<organism evidence="1 2">
    <name type="scientific">Clitoria ternatea</name>
    <name type="common">Butterfly pea</name>
    <dbReference type="NCBI Taxonomy" id="43366"/>
    <lineage>
        <taxon>Eukaryota</taxon>
        <taxon>Viridiplantae</taxon>
        <taxon>Streptophyta</taxon>
        <taxon>Embryophyta</taxon>
        <taxon>Tracheophyta</taxon>
        <taxon>Spermatophyta</taxon>
        <taxon>Magnoliopsida</taxon>
        <taxon>eudicotyledons</taxon>
        <taxon>Gunneridae</taxon>
        <taxon>Pentapetalae</taxon>
        <taxon>rosids</taxon>
        <taxon>fabids</taxon>
        <taxon>Fabales</taxon>
        <taxon>Fabaceae</taxon>
        <taxon>Papilionoideae</taxon>
        <taxon>50 kb inversion clade</taxon>
        <taxon>NPAAA clade</taxon>
        <taxon>indigoferoid/millettioid clade</taxon>
        <taxon>Phaseoleae</taxon>
        <taxon>Clitoria</taxon>
    </lineage>
</organism>
<comment type="caution">
    <text evidence="1">The sequence shown here is derived from an EMBL/GenBank/DDBJ whole genome shotgun (WGS) entry which is preliminary data.</text>
</comment>
<accession>A0AAN9J8P7</accession>
<dbReference type="EMBL" id="JAYKXN010000004">
    <property type="protein sequence ID" value="KAK7293581.1"/>
    <property type="molecule type" value="Genomic_DNA"/>
</dbReference>
<dbReference type="Proteomes" id="UP001359559">
    <property type="component" value="Unassembled WGS sequence"/>
</dbReference>
<gene>
    <name evidence="1" type="ORF">RJT34_16449</name>
</gene>
<evidence type="ECO:0000313" key="2">
    <source>
        <dbReference type="Proteomes" id="UP001359559"/>
    </source>
</evidence>
<sequence length="87" mass="9728">MWAQCGFGRLNLDIAVIIENAIFYPVADTSCCKDITTLLRGGVAEQVYLLLPYRYSFVYVHQLHGRTQPGPSCNAVKASNEWDISFA</sequence>
<protein>
    <submittedName>
        <fullName evidence="1">Uncharacterized protein</fullName>
    </submittedName>
</protein>
<keyword evidence="2" id="KW-1185">Reference proteome</keyword>
<name>A0AAN9J8P7_CLITE</name>